<dbReference type="PANTHER" id="PTHR43765">
    <property type="entry name" value="2-DEHYDROPANTOATE 2-REDUCTASE-RELATED"/>
    <property type="match status" value="1"/>
</dbReference>
<dbReference type="InterPro" id="IPR050838">
    <property type="entry name" value="Ketopantoate_reductase"/>
</dbReference>
<dbReference type="Proteomes" id="UP001516023">
    <property type="component" value="Unassembled WGS sequence"/>
</dbReference>
<evidence type="ECO:0000313" key="4">
    <source>
        <dbReference type="EMBL" id="KAL3796451.1"/>
    </source>
</evidence>
<keyword evidence="3" id="KW-1133">Transmembrane helix</keyword>
<dbReference type="InterPro" id="IPR027417">
    <property type="entry name" value="P-loop_NTPase"/>
</dbReference>
<gene>
    <name evidence="4" type="ORF">HJC23_004248</name>
</gene>
<accession>A0ABD3Q956</accession>
<keyword evidence="3" id="KW-0812">Transmembrane</keyword>
<proteinExistence type="predicted"/>
<sequence>MQSKAASDSQFRRLDTARNNRGLIMMSYLFPVFLLSLVMVLVNHQKITSNNRLVSETNPGLKQITWSGGRNRTRAKEKLRFDFIVAGFPKCGTTTLLYAFMRHGETAIAPREFCGMNGSGRPENRTMALNKALQEIKSTSEHSASEYPMRYGIKCPMAIWDTRGIQLISANFKYIKIIVGVRHPVLFFQSFYNYRVTEMYDKNDIEKVPLANELVGSKSWRDVSTDLARYELSLMQLGKTPMSDVDLGDLAQHGKRLTPTRYKVFIYSIEQLDDDNEERAEEFRMDLQRFLRLGEPFPAFRKENMNRVTKPETINICDERFTELRKVLIRQGKNTMKWMNNFIQSDDVFVGGKEYFISLIQKWGVDPCPA</sequence>
<dbReference type="Gene3D" id="3.40.50.300">
    <property type="entry name" value="P-loop containing nucleotide triphosphate hydrolases"/>
    <property type="match status" value="1"/>
</dbReference>
<keyword evidence="2" id="KW-0560">Oxidoreductase</keyword>
<evidence type="ECO:0000256" key="2">
    <source>
        <dbReference type="ARBA" id="ARBA00023002"/>
    </source>
</evidence>
<name>A0ABD3Q956_9STRA</name>
<keyword evidence="1" id="KW-0521">NADP</keyword>
<evidence type="ECO:0000256" key="1">
    <source>
        <dbReference type="ARBA" id="ARBA00022857"/>
    </source>
</evidence>
<dbReference type="EMBL" id="JABMIG020000063">
    <property type="protein sequence ID" value="KAL3796451.1"/>
    <property type="molecule type" value="Genomic_DNA"/>
</dbReference>
<reference evidence="4 5" key="1">
    <citation type="journal article" date="2020" name="G3 (Bethesda)">
        <title>Improved Reference Genome for Cyclotella cryptica CCMP332, a Model for Cell Wall Morphogenesis, Salinity Adaptation, and Lipid Production in Diatoms (Bacillariophyta).</title>
        <authorList>
            <person name="Roberts W.R."/>
            <person name="Downey K.M."/>
            <person name="Ruck E.C."/>
            <person name="Traller J.C."/>
            <person name="Alverson A.J."/>
        </authorList>
    </citation>
    <scope>NUCLEOTIDE SEQUENCE [LARGE SCALE GENOMIC DNA]</scope>
    <source>
        <strain evidence="4 5">CCMP332</strain>
    </source>
</reference>
<evidence type="ECO:0000256" key="3">
    <source>
        <dbReference type="SAM" id="Phobius"/>
    </source>
</evidence>
<comment type="caution">
    <text evidence="4">The sequence shown here is derived from an EMBL/GenBank/DDBJ whole genome shotgun (WGS) entry which is preliminary data.</text>
</comment>
<keyword evidence="3" id="KW-0472">Membrane</keyword>
<feature type="transmembrane region" description="Helical" evidence="3">
    <location>
        <begin position="21"/>
        <end position="42"/>
    </location>
</feature>
<protein>
    <recommendedName>
        <fullName evidence="6">Sulfotransferase domain-containing protein</fullName>
    </recommendedName>
</protein>
<dbReference type="AlphaFoldDB" id="A0ABD3Q956"/>
<dbReference type="PANTHER" id="PTHR43765:SF2">
    <property type="entry name" value="2-DEHYDROPANTOATE 2-REDUCTASE"/>
    <property type="match status" value="1"/>
</dbReference>
<evidence type="ECO:0008006" key="6">
    <source>
        <dbReference type="Google" id="ProtNLM"/>
    </source>
</evidence>
<dbReference type="SUPFAM" id="SSF52540">
    <property type="entry name" value="P-loop containing nucleoside triphosphate hydrolases"/>
    <property type="match status" value="1"/>
</dbReference>
<keyword evidence="5" id="KW-1185">Reference proteome</keyword>
<organism evidence="4 5">
    <name type="scientific">Cyclotella cryptica</name>
    <dbReference type="NCBI Taxonomy" id="29204"/>
    <lineage>
        <taxon>Eukaryota</taxon>
        <taxon>Sar</taxon>
        <taxon>Stramenopiles</taxon>
        <taxon>Ochrophyta</taxon>
        <taxon>Bacillariophyta</taxon>
        <taxon>Coscinodiscophyceae</taxon>
        <taxon>Thalassiosirophycidae</taxon>
        <taxon>Stephanodiscales</taxon>
        <taxon>Stephanodiscaceae</taxon>
        <taxon>Cyclotella</taxon>
    </lineage>
</organism>
<evidence type="ECO:0000313" key="5">
    <source>
        <dbReference type="Proteomes" id="UP001516023"/>
    </source>
</evidence>
<dbReference type="GO" id="GO:0016491">
    <property type="term" value="F:oxidoreductase activity"/>
    <property type="evidence" value="ECO:0007669"/>
    <property type="project" value="UniProtKB-KW"/>
</dbReference>